<sequence>MTLSGYDLNTVEGYDFFLDYTHVAFVLGLLVSFVYFRRTHVSAGGSLAVGYLAAAMFYPLNVVATLAISAVAFCLIRFVILKIWLPRPRMIFSIGLMTGVSMGLIWLIVQHVWLNNRTDLFAGLSLVGIVIPGMICNSLNKQGVMKTLLPIAWMVPLTAVISLALTWVGNKFEGATGQEMFAPGEADAWQLFVLGAVSVVGAILILDGPLSRLQLRTGGYVTAGIFVSALDDWRYLVLPILTAFILWLVVGNFLKRVPLFGKDRFVLMILSSVVTFACLQHMLYLATGQSLNGSENLVFMVLPAIFVNDVVQYGIRRVLSGFGLNVLLCLVVAGGLWAVA</sequence>
<feature type="transmembrane region" description="Helical" evidence="1">
    <location>
        <begin position="266"/>
        <end position="285"/>
    </location>
</feature>
<feature type="transmembrane region" description="Helical" evidence="1">
    <location>
        <begin position="151"/>
        <end position="168"/>
    </location>
</feature>
<accession>A0A5C4U2M5</accession>
<evidence type="ECO:0000256" key="1">
    <source>
        <dbReference type="SAM" id="Phobius"/>
    </source>
</evidence>
<keyword evidence="1" id="KW-0472">Membrane</keyword>
<dbReference type="GO" id="GO:0016020">
    <property type="term" value="C:membrane"/>
    <property type="evidence" value="ECO:0007669"/>
    <property type="project" value="InterPro"/>
</dbReference>
<keyword evidence="1" id="KW-0812">Transmembrane</keyword>
<feature type="transmembrane region" description="Helical" evidence="1">
    <location>
        <begin position="213"/>
        <end position="230"/>
    </location>
</feature>
<feature type="transmembrane region" description="Helical" evidence="1">
    <location>
        <begin position="322"/>
        <end position="339"/>
    </location>
</feature>
<name>A0A5C4U2M5_9CORY</name>
<keyword evidence="3" id="KW-1185">Reference proteome</keyword>
<dbReference type="InterPro" id="IPR008338">
    <property type="entry name" value="Capsule_biosynth_CapC"/>
</dbReference>
<dbReference type="Proteomes" id="UP000312032">
    <property type="component" value="Unassembled WGS sequence"/>
</dbReference>
<dbReference type="RefSeq" id="WP_139465995.1">
    <property type="nucleotide sequence ID" value="NZ_VDHJ01000010.1"/>
</dbReference>
<evidence type="ECO:0000313" key="2">
    <source>
        <dbReference type="EMBL" id="TNL96641.1"/>
    </source>
</evidence>
<feature type="transmembrane region" description="Helical" evidence="1">
    <location>
        <begin position="66"/>
        <end position="85"/>
    </location>
</feature>
<dbReference type="GO" id="GO:0045227">
    <property type="term" value="P:capsule polysaccharide biosynthetic process"/>
    <property type="evidence" value="ECO:0007669"/>
    <property type="project" value="InterPro"/>
</dbReference>
<feature type="transmembrane region" description="Helical" evidence="1">
    <location>
        <begin position="120"/>
        <end position="139"/>
    </location>
</feature>
<dbReference type="AlphaFoldDB" id="A0A5C4U2M5"/>
<feature type="transmembrane region" description="Helical" evidence="1">
    <location>
        <begin position="43"/>
        <end position="60"/>
    </location>
</feature>
<dbReference type="Pfam" id="PF14102">
    <property type="entry name" value="Caps_synth_CapC"/>
    <property type="match status" value="2"/>
</dbReference>
<feature type="transmembrane region" description="Helical" evidence="1">
    <location>
        <begin position="20"/>
        <end position="36"/>
    </location>
</feature>
<keyword evidence="1" id="KW-1133">Transmembrane helix</keyword>
<feature type="transmembrane region" description="Helical" evidence="1">
    <location>
        <begin position="297"/>
        <end position="315"/>
    </location>
</feature>
<feature type="transmembrane region" description="Helical" evidence="1">
    <location>
        <begin position="92"/>
        <end position="114"/>
    </location>
</feature>
<dbReference type="EMBL" id="VDHJ01000010">
    <property type="protein sequence ID" value="TNL96641.1"/>
    <property type="molecule type" value="Genomic_DNA"/>
</dbReference>
<dbReference type="OrthoDB" id="4402976at2"/>
<proteinExistence type="predicted"/>
<gene>
    <name evidence="2" type="ORF">FHE74_08055</name>
</gene>
<protein>
    <submittedName>
        <fullName evidence="2">Uncharacterized protein</fullName>
    </submittedName>
</protein>
<feature type="transmembrane region" description="Helical" evidence="1">
    <location>
        <begin position="236"/>
        <end position="254"/>
    </location>
</feature>
<evidence type="ECO:0000313" key="3">
    <source>
        <dbReference type="Proteomes" id="UP000312032"/>
    </source>
</evidence>
<comment type="caution">
    <text evidence="2">The sequence shown here is derived from an EMBL/GenBank/DDBJ whole genome shotgun (WGS) entry which is preliminary data.</text>
</comment>
<organism evidence="2 3">
    <name type="scientific">Corynebacterium tapiri</name>
    <dbReference type="NCBI Taxonomy" id="1448266"/>
    <lineage>
        <taxon>Bacteria</taxon>
        <taxon>Bacillati</taxon>
        <taxon>Actinomycetota</taxon>
        <taxon>Actinomycetes</taxon>
        <taxon>Mycobacteriales</taxon>
        <taxon>Corynebacteriaceae</taxon>
        <taxon>Corynebacterium</taxon>
    </lineage>
</organism>
<feature type="transmembrane region" description="Helical" evidence="1">
    <location>
        <begin position="188"/>
        <end position="206"/>
    </location>
</feature>
<reference evidence="2 3" key="1">
    <citation type="submission" date="2019-06" db="EMBL/GenBank/DDBJ databases">
        <authorList>
            <person name="Li J."/>
        </authorList>
    </citation>
    <scope>NUCLEOTIDE SEQUENCE [LARGE SCALE GENOMIC DNA]</scope>
    <source>
        <strain evidence="2 3">LMG 28165</strain>
    </source>
</reference>